<dbReference type="SUPFAM" id="SSF51197">
    <property type="entry name" value="Clavaminate synthase-like"/>
    <property type="match status" value="1"/>
</dbReference>
<dbReference type="Proteomes" id="UP000178168">
    <property type="component" value="Unassembled WGS sequence"/>
</dbReference>
<dbReference type="Gene3D" id="2.60.120.620">
    <property type="entry name" value="q2cbj1_9rhob like domain"/>
    <property type="match status" value="1"/>
</dbReference>
<evidence type="ECO:0000313" key="1">
    <source>
        <dbReference type="EMBL" id="OHA85680.1"/>
    </source>
</evidence>
<accession>A0A1G2SKW1</accession>
<proteinExistence type="predicted"/>
<evidence type="ECO:0000313" key="2">
    <source>
        <dbReference type="Proteomes" id="UP000178168"/>
    </source>
</evidence>
<comment type="caution">
    <text evidence="1">The sequence shown here is derived from an EMBL/GenBank/DDBJ whole genome shotgun (WGS) entry which is preliminary data.</text>
</comment>
<reference evidence="1 2" key="1">
    <citation type="journal article" date="2016" name="Nat. Commun.">
        <title>Thousands of microbial genomes shed light on interconnected biogeochemical processes in an aquifer system.</title>
        <authorList>
            <person name="Anantharaman K."/>
            <person name="Brown C.T."/>
            <person name="Hug L.A."/>
            <person name="Sharon I."/>
            <person name="Castelle C.J."/>
            <person name="Probst A.J."/>
            <person name="Thomas B.C."/>
            <person name="Singh A."/>
            <person name="Wilkins M.J."/>
            <person name="Karaoz U."/>
            <person name="Brodie E.L."/>
            <person name="Williams K.H."/>
            <person name="Hubbard S.S."/>
            <person name="Banfield J.F."/>
        </authorList>
    </citation>
    <scope>NUCLEOTIDE SEQUENCE [LARGE SCALE GENOMIC DNA]</scope>
</reference>
<dbReference type="InterPro" id="IPR008775">
    <property type="entry name" value="Phytyl_CoA_dOase-like"/>
</dbReference>
<dbReference type="STRING" id="1802730.A2591_02500"/>
<name>A0A1G2SKW1_9BACT</name>
<dbReference type="Pfam" id="PF05721">
    <property type="entry name" value="PhyH"/>
    <property type="match status" value="1"/>
</dbReference>
<sequence>MSSIIKSLVYTRFAIRTSWPIWWNILNRTPRALFAKNTPILDDTQRRLVEGLKKDGIVATTLDELFPGQHMLATLQAYAKSLEPNAKSRTKKLFLKHYWDITPQLDLNNPFIAIIINKRIVDIANSYMEMWTKLKYYTLIETTPVGGEDAVQSQRWHRDPEEKRMCKMFIYLTDVDEESGPFIYTPQSVYGKKYGHLFPQRPPEGIYPPEEAVSRAIPKEDVRVFTGKAGTVLFCDTTGIHRGGYARSKPRLMFTAFFSAPTFSEPTRYTHPQGFAKTAESLDPAVRYTLEP</sequence>
<organism evidence="1 2">
    <name type="scientific">Candidatus Yonathbacteria bacterium RIFOXYD1_FULL_52_36</name>
    <dbReference type="NCBI Taxonomy" id="1802730"/>
    <lineage>
        <taxon>Bacteria</taxon>
        <taxon>Candidatus Yonathiibacteriota</taxon>
    </lineage>
</organism>
<dbReference type="AlphaFoldDB" id="A0A1G2SKW1"/>
<dbReference type="GO" id="GO:0016706">
    <property type="term" value="F:2-oxoglutarate-dependent dioxygenase activity"/>
    <property type="evidence" value="ECO:0007669"/>
    <property type="project" value="UniProtKB-ARBA"/>
</dbReference>
<evidence type="ECO:0008006" key="3">
    <source>
        <dbReference type="Google" id="ProtNLM"/>
    </source>
</evidence>
<dbReference type="EMBL" id="MHUZ01000020">
    <property type="protein sequence ID" value="OHA85680.1"/>
    <property type="molecule type" value="Genomic_DNA"/>
</dbReference>
<protein>
    <recommendedName>
        <fullName evidence="3">Phytanoyl-CoA dioxygenase</fullName>
    </recommendedName>
</protein>
<gene>
    <name evidence="1" type="ORF">A2591_02500</name>
</gene>